<evidence type="ECO:0000259" key="5">
    <source>
        <dbReference type="Pfam" id="PF08386"/>
    </source>
</evidence>
<dbReference type="ESTHER" id="nocas-u5eg51">
    <property type="family name" value="Tiancimycin-TnmK-Tripeptidase-HIP"/>
</dbReference>
<dbReference type="STRING" id="1824.SAMN05444423_102331"/>
<dbReference type="eggNOG" id="COG0596">
    <property type="taxonomic scope" value="Bacteria"/>
</dbReference>
<dbReference type="AlphaFoldDB" id="U5EG51"/>
<comment type="similarity">
    <text evidence="1">Belongs to the peptidase S33 family.</text>
</comment>
<dbReference type="RefSeq" id="WP_019046939.1">
    <property type="nucleotide sequence ID" value="NZ_BAFO02000032.1"/>
</dbReference>
<dbReference type="InterPro" id="IPR029058">
    <property type="entry name" value="AB_hydrolase_fold"/>
</dbReference>
<dbReference type="PANTHER" id="PTHR43248:SF29">
    <property type="entry name" value="TRIPEPTIDYL AMINOPEPTIDASE"/>
    <property type="match status" value="1"/>
</dbReference>
<organism evidence="6 7">
    <name type="scientific">Nocardia asteroides NBRC 15531</name>
    <dbReference type="NCBI Taxonomy" id="1110697"/>
    <lineage>
        <taxon>Bacteria</taxon>
        <taxon>Bacillati</taxon>
        <taxon>Actinomycetota</taxon>
        <taxon>Actinomycetes</taxon>
        <taxon>Mycobacteriales</taxon>
        <taxon>Nocardiaceae</taxon>
        <taxon>Nocardia</taxon>
    </lineage>
</organism>
<dbReference type="Gene3D" id="3.40.50.1820">
    <property type="entry name" value="alpha/beta hydrolase"/>
    <property type="match status" value="1"/>
</dbReference>
<dbReference type="InterPro" id="IPR013595">
    <property type="entry name" value="Pept_S33_TAP-like_C"/>
</dbReference>
<evidence type="ECO:0000259" key="4">
    <source>
        <dbReference type="Pfam" id="PF00561"/>
    </source>
</evidence>
<reference evidence="6 7" key="1">
    <citation type="journal article" date="2014" name="BMC Genomics">
        <title>Genome based analysis of type-I polyketide synthase and nonribosomal peptide synthetase gene clusters in seven strains of five representative Nocardia species.</title>
        <authorList>
            <person name="Komaki H."/>
            <person name="Ichikawa N."/>
            <person name="Hosoyama A."/>
            <person name="Takahashi-Nakaguchi A."/>
            <person name="Matsuzawa T."/>
            <person name="Suzuki K."/>
            <person name="Fujita N."/>
            <person name="Gonoi T."/>
        </authorList>
    </citation>
    <scope>NUCLEOTIDE SEQUENCE [LARGE SCALE GENOMIC DNA]</scope>
    <source>
        <strain evidence="6 7">NBRC 15531</strain>
    </source>
</reference>
<feature type="domain" description="Peptidase S33 tripeptidyl aminopeptidase-like C-terminal" evidence="5">
    <location>
        <begin position="399"/>
        <end position="497"/>
    </location>
</feature>
<evidence type="ECO:0000256" key="3">
    <source>
        <dbReference type="ARBA" id="ARBA00022801"/>
    </source>
</evidence>
<protein>
    <submittedName>
        <fullName evidence="6">Tripeptidylaminopeptidase</fullName>
    </submittedName>
</protein>
<dbReference type="InterPro" id="IPR051601">
    <property type="entry name" value="Serine_prot/Carboxylest_S33"/>
</dbReference>
<dbReference type="Pfam" id="PF00561">
    <property type="entry name" value="Abhydrolase_1"/>
    <property type="match status" value="1"/>
</dbReference>
<accession>U5EG51</accession>
<evidence type="ECO:0000313" key="6">
    <source>
        <dbReference type="EMBL" id="GAD86290.1"/>
    </source>
</evidence>
<evidence type="ECO:0000256" key="2">
    <source>
        <dbReference type="ARBA" id="ARBA00022729"/>
    </source>
</evidence>
<dbReference type="SUPFAM" id="SSF53474">
    <property type="entry name" value="alpha/beta-Hydrolases"/>
    <property type="match status" value="1"/>
</dbReference>
<dbReference type="EMBL" id="BAFO02000032">
    <property type="protein sequence ID" value="GAD86290.1"/>
    <property type="molecule type" value="Genomic_DNA"/>
</dbReference>
<proteinExistence type="inferred from homology"/>
<dbReference type="Pfam" id="PF08386">
    <property type="entry name" value="Abhydrolase_4"/>
    <property type="match status" value="1"/>
</dbReference>
<dbReference type="GO" id="GO:0004177">
    <property type="term" value="F:aminopeptidase activity"/>
    <property type="evidence" value="ECO:0007669"/>
    <property type="project" value="UniProtKB-KW"/>
</dbReference>
<dbReference type="GeneID" id="91517366"/>
<name>U5EG51_NOCAS</name>
<feature type="domain" description="AB hydrolase-1" evidence="4">
    <location>
        <begin position="96"/>
        <end position="297"/>
    </location>
</feature>
<evidence type="ECO:0000313" key="7">
    <source>
        <dbReference type="Proteomes" id="UP000017048"/>
    </source>
</evidence>
<gene>
    <name evidence="6" type="ORF">NCAST_32_07770</name>
</gene>
<comment type="caution">
    <text evidence="6">The sequence shown here is derived from an EMBL/GenBank/DDBJ whole genome shotgun (WGS) entry which is preliminary data.</text>
</comment>
<keyword evidence="2" id="KW-0732">Signal</keyword>
<keyword evidence="7" id="KW-1185">Reference proteome</keyword>
<keyword evidence="3" id="KW-0378">Hydrolase</keyword>
<evidence type="ECO:0000256" key="1">
    <source>
        <dbReference type="ARBA" id="ARBA00010088"/>
    </source>
</evidence>
<dbReference type="InterPro" id="IPR000073">
    <property type="entry name" value="AB_hydrolase_1"/>
</dbReference>
<sequence length="500" mass="53375">MRYSEFRWIGVLVAVATIVCGVTITGSGRAGAVTGLERFEQQVVQWRACDDTALAQVGAQCAAVTVPLDYAVPRGRTITVAVSRIPASDPAHRRGVLLTNPGGPGAPGLDPRPVLGGLSAEVTARYDLIGFDPRGVGRSTPVECGWGDVRVPGGDRRPGLTRAEFDLDVAAAARLAAQCVGAEGGAVRQFSTRNTARDMRIIGAVLGESRISYLGASYGTYLGAVFTQMFPEHSDRIVLDSVVDPQRYWLAMHQDSAAANEEALHVWAEWVAARHERYRLGADRDQVLATVDHLLARADRAPIEIAGLRVDDDILHVALNLLLSSGQFTPPLAELVHQLRVVADGGTVDPAPIWEPVGQFAAMGSMFQAHMAVKCADVAAPRDPDWYWREVERVRVEQPVFGPLLSSIGVCAFWPAPAEPPTVIGNAVPVLLLHADGDIRTTYPGAQAMHRALTGSALVTLRGARAHGVLALPSACVIAAANTYLRDGVLPPTELDCRLG</sequence>
<dbReference type="Proteomes" id="UP000017048">
    <property type="component" value="Unassembled WGS sequence"/>
</dbReference>
<dbReference type="PANTHER" id="PTHR43248">
    <property type="entry name" value="2-SUCCINYL-6-HYDROXY-2,4-CYCLOHEXADIENE-1-CARBOXYLATE SYNTHASE"/>
    <property type="match status" value="1"/>
</dbReference>